<dbReference type="PANTHER" id="PTHR43833:SF5">
    <property type="entry name" value="TRK SYSTEM POTASSIUM UPTAKE PROTEIN TRKA"/>
    <property type="match status" value="1"/>
</dbReference>
<sequence>MYIIVAGLGMLGMRVIKELSEGRHDVIGVDIDKKVCEKAGARTGAIIVNGDATNLDTLHEANINRADICIGLIGRDSANLAFTSLASAFNVPKILVRMNDPSYKEAYLQTGAEKALNTADIYMDSLVMDIERPSFKEVTELGNGEASVVLIEVPDDSPVLDQSIAEIIMLEDFPANCIFAGVFREEEFIVPRGNQEIRAKDRVFLTGDSESLEKAAKCMGVEPS</sequence>
<comment type="caution">
    <text evidence="5">The sequence shown here is derived from an EMBL/GenBank/DDBJ whole genome shotgun (WGS) entry which is preliminary data.</text>
</comment>
<dbReference type="InterPro" id="IPR050721">
    <property type="entry name" value="Trk_Ktr_HKT_K-transport"/>
</dbReference>
<dbReference type="Gene3D" id="3.30.70.1450">
    <property type="entry name" value="Regulator of K+ conductance, C-terminal domain"/>
    <property type="match status" value="1"/>
</dbReference>
<evidence type="ECO:0000259" key="4">
    <source>
        <dbReference type="PROSITE" id="PS51202"/>
    </source>
</evidence>
<dbReference type="PROSITE" id="PS51202">
    <property type="entry name" value="RCK_C"/>
    <property type="match status" value="1"/>
</dbReference>
<dbReference type="InterPro" id="IPR003148">
    <property type="entry name" value="RCK_N"/>
</dbReference>
<protein>
    <recommendedName>
        <fullName evidence="7">Potassium transporter TrkA</fullName>
    </recommendedName>
</protein>
<dbReference type="EMBL" id="LHXK01000035">
    <property type="protein sequence ID" value="KXA89475.1"/>
    <property type="molecule type" value="Genomic_DNA"/>
</dbReference>
<dbReference type="GO" id="GO:0006813">
    <property type="term" value="P:potassium ion transport"/>
    <property type="evidence" value="ECO:0007669"/>
    <property type="project" value="InterPro"/>
</dbReference>
<feature type="domain" description="RCK C-terminal" evidence="4">
    <location>
        <begin position="136"/>
        <end position="221"/>
    </location>
</feature>
<dbReference type="Proteomes" id="UP000070184">
    <property type="component" value="Unassembled WGS sequence"/>
</dbReference>
<dbReference type="InterPro" id="IPR036291">
    <property type="entry name" value="NAD(P)-bd_dom_sf"/>
</dbReference>
<evidence type="ECO:0000313" key="5">
    <source>
        <dbReference type="EMBL" id="KXA89475.1"/>
    </source>
</evidence>
<evidence type="ECO:0000259" key="3">
    <source>
        <dbReference type="PROSITE" id="PS51201"/>
    </source>
</evidence>
<dbReference type="SUPFAM" id="SSF116726">
    <property type="entry name" value="TrkA C-terminal domain-like"/>
    <property type="match status" value="1"/>
</dbReference>
<feature type="domain" description="RCK N-terminal" evidence="3">
    <location>
        <begin position="1"/>
        <end position="123"/>
    </location>
</feature>
<dbReference type="SUPFAM" id="SSF51735">
    <property type="entry name" value="NAD(P)-binding Rossmann-fold domains"/>
    <property type="match status" value="1"/>
</dbReference>
<evidence type="ECO:0000313" key="6">
    <source>
        <dbReference type="Proteomes" id="UP000070184"/>
    </source>
</evidence>
<gene>
    <name evidence="5" type="ORF">AKJ61_02805</name>
</gene>
<keyword evidence="2" id="KW-0406">Ion transport</keyword>
<dbReference type="PATRIC" id="fig|1698260.3.peg.603"/>
<dbReference type="InterPro" id="IPR006037">
    <property type="entry name" value="RCK_C"/>
</dbReference>
<dbReference type="PANTHER" id="PTHR43833">
    <property type="entry name" value="POTASSIUM CHANNEL PROTEIN 2-RELATED-RELATED"/>
    <property type="match status" value="1"/>
</dbReference>
<evidence type="ECO:0000256" key="1">
    <source>
        <dbReference type="ARBA" id="ARBA00022448"/>
    </source>
</evidence>
<keyword evidence="1" id="KW-0813">Transport</keyword>
<dbReference type="Gene3D" id="3.40.50.720">
    <property type="entry name" value="NAD(P)-binding Rossmann-like Domain"/>
    <property type="match status" value="1"/>
</dbReference>
<reference evidence="5 6" key="1">
    <citation type="journal article" date="2016" name="Sci. Rep.">
        <title>Metabolic traits of an uncultured archaeal lineage -MSBL1- from brine pools of the Red Sea.</title>
        <authorList>
            <person name="Mwirichia R."/>
            <person name="Alam I."/>
            <person name="Rashid M."/>
            <person name="Vinu M."/>
            <person name="Ba-Alawi W."/>
            <person name="Anthony Kamau A."/>
            <person name="Kamanda Ngugi D."/>
            <person name="Goker M."/>
            <person name="Klenk H.P."/>
            <person name="Bajic V."/>
            <person name="Stingl U."/>
        </authorList>
    </citation>
    <scope>NUCLEOTIDE SEQUENCE [LARGE SCALE GENOMIC DNA]</scope>
    <source>
        <strain evidence="5">SCGC-AAA259B11</strain>
    </source>
</reference>
<dbReference type="Pfam" id="PF02080">
    <property type="entry name" value="TrkA_C"/>
    <property type="match status" value="1"/>
</dbReference>
<evidence type="ECO:0000256" key="2">
    <source>
        <dbReference type="ARBA" id="ARBA00023065"/>
    </source>
</evidence>
<organism evidence="5 6">
    <name type="scientific">candidate division MSBL1 archaeon SCGC-AAA259B11</name>
    <dbReference type="NCBI Taxonomy" id="1698260"/>
    <lineage>
        <taxon>Archaea</taxon>
        <taxon>Methanobacteriati</taxon>
        <taxon>Methanobacteriota</taxon>
        <taxon>candidate division MSBL1</taxon>
    </lineage>
</organism>
<name>A0A133U5L6_9EURY</name>
<dbReference type="PROSITE" id="PS51201">
    <property type="entry name" value="RCK_N"/>
    <property type="match status" value="1"/>
</dbReference>
<keyword evidence="6" id="KW-1185">Reference proteome</keyword>
<dbReference type="AlphaFoldDB" id="A0A133U5L6"/>
<accession>A0A133U5L6</accession>
<evidence type="ECO:0008006" key="7">
    <source>
        <dbReference type="Google" id="ProtNLM"/>
    </source>
</evidence>
<dbReference type="GO" id="GO:0008324">
    <property type="term" value="F:monoatomic cation transmembrane transporter activity"/>
    <property type="evidence" value="ECO:0007669"/>
    <property type="project" value="InterPro"/>
</dbReference>
<dbReference type="Pfam" id="PF02254">
    <property type="entry name" value="TrkA_N"/>
    <property type="match status" value="1"/>
</dbReference>
<dbReference type="InterPro" id="IPR036721">
    <property type="entry name" value="RCK_C_sf"/>
</dbReference>
<proteinExistence type="predicted"/>